<dbReference type="SUPFAM" id="SSF56112">
    <property type="entry name" value="Protein kinase-like (PK-like)"/>
    <property type="match status" value="1"/>
</dbReference>
<feature type="domain" description="Protein kinase" evidence="1">
    <location>
        <begin position="1"/>
        <end position="146"/>
    </location>
</feature>
<dbReference type="PROSITE" id="PS00108">
    <property type="entry name" value="PROTEIN_KINASE_ST"/>
    <property type="match status" value="1"/>
</dbReference>
<proteinExistence type="predicted"/>
<name>A0A1Y1I633_KLENI</name>
<keyword evidence="2" id="KW-0808">Transferase</keyword>
<organism evidence="2 3">
    <name type="scientific">Klebsormidium nitens</name>
    <name type="common">Green alga</name>
    <name type="synonym">Ulothrix nitens</name>
    <dbReference type="NCBI Taxonomy" id="105231"/>
    <lineage>
        <taxon>Eukaryota</taxon>
        <taxon>Viridiplantae</taxon>
        <taxon>Streptophyta</taxon>
        <taxon>Klebsormidiophyceae</taxon>
        <taxon>Klebsormidiales</taxon>
        <taxon>Klebsormidiaceae</taxon>
        <taxon>Klebsormidium</taxon>
    </lineage>
</organism>
<evidence type="ECO:0000313" key="3">
    <source>
        <dbReference type="Proteomes" id="UP000054558"/>
    </source>
</evidence>
<reference evidence="2 3" key="1">
    <citation type="journal article" date="2014" name="Nat. Commun.">
        <title>Klebsormidium flaccidum genome reveals primary factors for plant terrestrial adaptation.</title>
        <authorList>
            <person name="Hori K."/>
            <person name="Maruyama F."/>
            <person name="Fujisawa T."/>
            <person name="Togashi T."/>
            <person name="Yamamoto N."/>
            <person name="Seo M."/>
            <person name="Sato S."/>
            <person name="Yamada T."/>
            <person name="Mori H."/>
            <person name="Tajima N."/>
            <person name="Moriyama T."/>
            <person name="Ikeuchi M."/>
            <person name="Watanabe M."/>
            <person name="Wada H."/>
            <person name="Kobayashi K."/>
            <person name="Saito M."/>
            <person name="Masuda T."/>
            <person name="Sasaki-Sekimoto Y."/>
            <person name="Mashiguchi K."/>
            <person name="Awai K."/>
            <person name="Shimojima M."/>
            <person name="Masuda S."/>
            <person name="Iwai M."/>
            <person name="Nobusawa T."/>
            <person name="Narise T."/>
            <person name="Kondo S."/>
            <person name="Saito H."/>
            <person name="Sato R."/>
            <person name="Murakawa M."/>
            <person name="Ihara Y."/>
            <person name="Oshima-Yamada Y."/>
            <person name="Ohtaka K."/>
            <person name="Satoh M."/>
            <person name="Sonobe K."/>
            <person name="Ishii M."/>
            <person name="Ohtani R."/>
            <person name="Kanamori-Sato M."/>
            <person name="Honoki R."/>
            <person name="Miyazaki D."/>
            <person name="Mochizuki H."/>
            <person name="Umetsu J."/>
            <person name="Higashi K."/>
            <person name="Shibata D."/>
            <person name="Kamiya Y."/>
            <person name="Sato N."/>
            <person name="Nakamura Y."/>
            <person name="Tabata S."/>
            <person name="Ida S."/>
            <person name="Kurokawa K."/>
            <person name="Ohta H."/>
        </authorList>
    </citation>
    <scope>NUCLEOTIDE SEQUENCE [LARGE SCALE GENOMIC DNA]</scope>
    <source>
        <strain evidence="2 3">NIES-2285</strain>
    </source>
</reference>
<dbReference type="EMBL" id="DF237128">
    <property type="protein sequence ID" value="GAQ84176.1"/>
    <property type="molecule type" value="Genomic_DNA"/>
</dbReference>
<keyword evidence="3" id="KW-1185">Reference proteome</keyword>
<dbReference type="PROSITE" id="PS50011">
    <property type="entry name" value="PROTEIN_KINASE_DOM"/>
    <property type="match status" value="1"/>
</dbReference>
<dbReference type="GO" id="GO:0005524">
    <property type="term" value="F:ATP binding"/>
    <property type="evidence" value="ECO:0007669"/>
    <property type="project" value="InterPro"/>
</dbReference>
<dbReference type="InterPro" id="IPR008271">
    <property type="entry name" value="Ser/Thr_kinase_AS"/>
</dbReference>
<dbReference type="Proteomes" id="UP000054558">
    <property type="component" value="Unassembled WGS sequence"/>
</dbReference>
<dbReference type="GO" id="GO:0004672">
    <property type="term" value="F:protein kinase activity"/>
    <property type="evidence" value="ECO:0007669"/>
    <property type="project" value="InterPro"/>
</dbReference>
<gene>
    <name evidence="2" type="ORF">KFL_001790160</name>
</gene>
<evidence type="ECO:0000313" key="2">
    <source>
        <dbReference type="EMBL" id="GAQ84176.1"/>
    </source>
</evidence>
<dbReference type="AlphaFoldDB" id="A0A1Y1I633"/>
<protein>
    <submittedName>
        <fullName evidence="2">Protein kinase-like domain containing protein</fullName>
    </submittedName>
</protein>
<accession>A0A1Y1I633</accession>
<evidence type="ECO:0000259" key="1">
    <source>
        <dbReference type="PROSITE" id="PS50011"/>
    </source>
</evidence>
<dbReference type="InterPro" id="IPR011009">
    <property type="entry name" value="Kinase-like_dom_sf"/>
</dbReference>
<dbReference type="InterPro" id="IPR000719">
    <property type="entry name" value="Prot_kinase_dom"/>
</dbReference>
<sequence>MVPARSEWQAEAQGLSTAWGAHLIWHCNAFRASASGLPDQDSLDVEREQAVAKFYKFELLRMLKVLLEAGIIHGDLKPDNLLLRKNCAWWEESLHDRGVPYHQDGAGRFQINTPGTVCTAGYREPAESPTQFLSRLWPIWCCRRRV</sequence>
<keyword evidence="2" id="KW-0418">Kinase</keyword>
<dbReference type="Gene3D" id="1.10.510.10">
    <property type="entry name" value="Transferase(Phosphotransferase) domain 1"/>
    <property type="match status" value="1"/>
</dbReference>
<dbReference type="OrthoDB" id="248495at2759"/>